<dbReference type="RefSeq" id="WP_013483885.1">
    <property type="nucleotide sequence ID" value="NC_014825.1"/>
</dbReference>
<dbReference type="EMBL" id="CP002403">
    <property type="protein sequence ID" value="ADU22745.1"/>
    <property type="molecule type" value="Genomic_DNA"/>
</dbReference>
<dbReference type="Gene3D" id="3.40.50.300">
    <property type="entry name" value="P-loop containing nucleotide triphosphate hydrolases"/>
    <property type="match status" value="1"/>
</dbReference>
<accession>E6UCR6</accession>
<geneLocation type="plasmid" evidence="3 4">
    <name>pRUMAL02</name>
</geneLocation>
<reference evidence="3" key="1">
    <citation type="submission" date="2010-12" db="EMBL/GenBank/DDBJ databases">
        <title>Complete sequence of plasmid2 of Ruminococcus albus 7.</title>
        <authorList>
            <consortium name="US DOE Joint Genome Institute"/>
            <person name="Lucas S."/>
            <person name="Copeland A."/>
            <person name="Lapidus A."/>
            <person name="Cheng J.-F."/>
            <person name="Bruce D."/>
            <person name="Goodwin L."/>
            <person name="Pitluck S."/>
            <person name="Chertkov O."/>
            <person name="Detter J.C."/>
            <person name="Han C."/>
            <person name="Tapia R."/>
            <person name="Land M."/>
            <person name="Hauser L."/>
            <person name="Kyrpides N."/>
            <person name="Ivanova N."/>
            <person name="Ovchinnikova G."/>
            <person name="Weimer P."/>
            <person name="Mead D."/>
            <person name="Woyke T."/>
        </authorList>
    </citation>
    <scope>NUCLEOTIDE SEQUENCE</scope>
    <source>
        <strain evidence="3">7</strain>
        <plasmid evidence="3">pRUMAL02</plasmid>
    </source>
</reference>
<dbReference type="KEGG" id="ral:Rumal_3922"/>
<evidence type="ECO:0000256" key="1">
    <source>
        <dbReference type="SAM" id="MobiDB-lite"/>
    </source>
</evidence>
<dbReference type="KEGG" id="ral:Rumal_2260"/>
<evidence type="ECO:0000313" key="2">
    <source>
        <dbReference type="EMBL" id="ADU22745.1"/>
    </source>
</evidence>
<proteinExistence type="predicted"/>
<dbReference type="STRING" id="697329.Rumal_2260"/>
<dbReference type="eggNOG" id="COG3063">
    <property type="taxonomic scope" value="Bacteria"/>
</dbReference>
<dbReference type="SUPFAM" id="SSF52540">
    <property type="entry name" value="P-loop containing nucleoside triphosphate hydrolases"/>
    <property type="match status" value="1"/>
</dbReference>
<name>E6UCR6_RUMA7</name>
<gene>
    <name evidence="2" type="ordered locus">Rumal_2260</name>
    <name evidence="3" type="ordered locus">Rumal_3922</name>
</gene>
<dbReference type="EMBL" id="CP002405">
    <property type="protein sequence ID" value="ADU24345.1"/>
    <property type="molecule type" value="Genomic_DNA"/>
</dbReference>
<feature type="region of interest" description="Disordered" evidence="1">
    <location>
        <begin position="822"/>
        <end position="842"/>
    </location>
</feature>
<organism evidence="2 4">
    <name type="scientific">Ruminococcus albus (strain ATCC 27210 / DSM 20455 / JCM 14654 / NCDO 2250 / 7)</name>
    <dbReference type="NCBI Taxonomy" id="697329"/>
    <lineage>
        <taxon>Bacteria</taxon>
        <taxon>Bacillati</taxon>
        <taxon>Bacillota</taxon>
        <taxon>Clostridia</taxon>
        <taxon>Eubacteriales</taxon>
        <taxon>Oscillospiraceae</taxon>
        <taxon>Ruminococcus</taxon>
    </lineage>
</organism>
<dbReference type="InterPro" id="IPR027417">
    <property type="entry name" value="P-loop_NTPase"/>
</dbReference>
<dbReference type="OrthoDB" id="9786073at2"/>
<protein>
    <submittedName>
        <fullName evidence="2">Uncharacterized protein</fullName>
    </submittedName>
</protein>
<evidence type="ECO:0000313" key="4">
    <source>
        <dbReference type="Proteomes" id="UP000006919"/>
    </source>
</evidence>
<evidence type="ECO:0000313" key="3">
    <source>
        <dbReference type="EMBL" id="ADU24345.1"/>
    </source>
</evidence>
<reference evidence="2 4" key="2">
    <citation type="journal article" date="2011" name="J. Bacteriol.">
        <title>Complete genome of the cellulolytic ruminal bacterium Ruminococcus albus 7.</title>
        <authorList>
            <person name="Suen G."/>
            <person name="Stevenson D.M."/>
            <person name="Bruce D.C."/>
            <person name="Chertkov O."/>
            <person name="Copeland A."/>
            <person name="Cheng J.F."/>
            <person name="Detter C."/>
            <person name="Detter J.C."/>
            <person name="Goodwin L.A."/>
            <person name="Han C.S."/>
            <person name="Hauser L.J."/>
            <person name="Ivanova N.N."/>
            <person name="Kyrpides N.C."/>
            <person name="Land M.L."/>
            <person name="Lapidus A."/>
            <person name="Lucas S."/>
            <person name="Ovchinnikova G."/>
            <person name="Pitluck S."/>
            <person name="Tapia R."/>
            <person name="Woyke T."/>
            <person name="Boyum J."/>
            <person name="Mead D."/>
            <person name="Weimer P.J."/>
        </authorList>
    </citation>
    <scope>NUCLEOTIDE SEQUENCE [LARGE SCALE GENOMIC DNA]</scope>
    <source>
        <strain evidence="2">7</strain>
        <strain evidence="4">ATCC 27210 / DSM 20455 / JCM 14654 / NCDO 2250 / 7</strain>
        <plasmid evidence="4">pRUMAL02</plasmid>
    </source>
</reference>
<sequence>MYKFCDFQSVTKLLYSGLIKSTIKSYNVMMSDLFGAYNAAERKQAFTSSELSRLGNGKRVPSKTWVDFYQRNDKSVMIADIMSIIPNIVDKTSMQKALFELYTNDRFIPDDYMQIFLSSHKPEYSDDNALAELIYDVLFISIVRPYEEKTKECFVVIPFDVSENEVPFTDQKADVLPTVNIKSPESPDTLFANSEYVPPCPHFCGYASDIDDLNTMFAKDNKLFVTGYPCVGKSEFVRAYIEKYRSQYKKIGYYFYSGSLRSIIANMNSDMPVSLSDTNNALYISNLNILHTLDESTLIVIDNFNVGIEDDECADDILKLKCRVIFTSRRRYEGVTTFKLNGISKNDGMELVEKFFDNPTPLAEHRLKGIVSMLGRNPLFIEIVGKMLIKGGCTTERLDFELLAGDYSKFDQKVTFTKDGKLMKESLIGVLRNMFGFSELSEVHRKVLCMMHVAVEAPIRKDAAIAMFGINSVQPIDDLIDAGFVSETSNGMIQMSHFISEIVFSALKPDKNICRELIDRIRLIGKDESIQCDFGDIRNIIAEFAFFPIVKPDTEAVEVAFDCFKFFWRIHDIERMEELNERTFTLRGLTEPKQLAIQELEEAAIEAEKRNYVKALEFQKNAIEKIMALDDEYLKAEAVSSYAYYLEYSETADSTEELYEAYQRGIELFEGLELDNGGKVEQCRIITRYAYLLLMTCKTDEALAWADRAVNTLANLRPRTVPRYESFADALYVGGLCHLLKNDDKIAKFELDRAFRIYLMDHKRESDFIEDKLEWVFNFALDVDSDIMETKPLKYLFEVEDDYDDDLDDDDLIDDDEEFFLDPDAFTEDEDTDKSDSSDEIE</sequence>
<dbReference type="AlphaFoldDB" id="E6UCR6"/>
<keyword evidence="3" id="KW-0614">Plasmid</keyword>
<dbReference type="HOGENOM" id="CLU_020530_0_0_9"/>
<dbReference type="Proteomes" id="UP000006919">
    <property type="component" value="Chromosome"/>
</dbReference>
<dbReference type="Proteomes" id="UP000006919">
    <property type="component" value="Plasmid pRUMAL02"/>
</dbReference>